<evidence type="ECO:0000313" key="2">
    <source>
        <dbReference type="EMBL" id="KAL1498968.1"/>
    </source>
</evidence>
<evidence type="ECO:0000256" key="1">
    <source>
        <dbReference type="SAM" id="MobiDB-lite"/>
    </source>
</evidence>
<dbReference type="AlphaFoldDB" id="A0AB34IGS8"/>
<feature type="compositionally biased region" description="Polar residues" evidence="1">
    <location>
        <begin position="154"/>
        <end position="164"/>
    </location>
</feature>
<reference evidence="2 3" key="1">
    <citation type="journal article" date="2024" name="Science">
        <title>Giant polyketide synthase enzymes in the biosynthesis of giant marine polyether toxins.</title>
        <authorList>
            <person name="Fallon T.R."/>
            <person name="Shende V.V."/>
            <person name="Wierzbicki I.H."/>
            <person name="Pendleton A.L."/>
            <person name="Watervoot N.F."/>
            <person name="Auber R.P."/>
            <person name="Gonzalez D.J."/>
            <person name="Wisecaver J.H."/>
            <person name="Moore B.S."/>
        </authorList>
    </citation>
    <scope>NUCLEOTIDE SEQUENCE [LARGE SCALE GENOMIC DNA]</scope>
    <source>
        <strain evidence="2 3">12B1</strain>
    </source>
</reference>
<accession>A0AB34IGS8</accession>
<feature type="region of interest" description="Disordered" evidence="1">
    <location>
        <begin position="130"/>
        <end position="164"/>
    </location>
</feature>
<keyword evidence="3" id="KW-1185">Reference proteome</keyword>
<feature type="region of interest" description="Disordered" evidence="1">
    <location>
        <begin position="25"/>
        <end position="48"/>
    </location>
</feature>
<comment type="caution">
    <text evidence="2">The sequence shown here is derived from an EMBL/GenBank/DDBJ whole genome shotgun (WGS) entry which is preliminary data.</text>
</comment>
<name>A0AB34IGS8_PRYPA</name>
<feature type="compositionally biased region" description="Basic and acidic residues" evidence="1">
    <location>
        <begin position="25"/>
        <end position="40"/>
    </location>
</feature>
<sequence length="164" mass="18126">MVIPSTAALLEPNRSSRHALEWTRCDEPRSGPADWERPLRELSGPLSSSHTNEWGVSRRYAAQHVPAILAKKGQCPLRPVTLNEVHADARDALASLERTQRAARLVHMYPLQVCFPTTLLHSRSLASLPMGSDSAAPHSRHGALPPLRDRHTKVSSASQPSLRR</sequence>
<dbReference type="EMBL" id="JBGBPQ010000026">
    <property type="protein sequence ID" value="KAL1498968.1"/>
    <property type="molecule type" value="Genomic_DNA"/>
</dbReference>
<evidence type="ECO:0000313" key="3">
    <source>
        <dbReference type="Proteomes" id="UP001515480"/>
    </source>
</evidence>
<protein>
    <submittedName>
        <fullName evidence="2">Uncharacterized protein</fullName>
    </submittedName>
</protein>
<proteinExistence type="predicted"/>
<gene>
    <name evidence="2" type="ORF">AB1Y20_013488</name>
</gene>
<organism evidence="2 3">
    <name type="scientific">Prymnesium parvum</name>
    <name type="common">Toxic golden alga</name>
    <dbReference type="NCBI Taxonomy" id="97485"/>
    <lineage>
        <taxon>Eukaryota</taxon>
        <taxon>Haptista</taxon>
        <taxon>Haptophyta</taxon>
        <taxon>Prymnesiophyceae</taxon>
        <taxon>Prymnesiales</taxon>
        <taxon>Prymnesiaceae</taxon>
        <taxon>Prymnesium</taxon>
    </lineage>
</organism>
<dbReference type="Proteomes" id="UP001515480">
    <property type="component" value="Unassembled WGS sequence"/>
</dbReference>